<keyword evidence="5 7" id="KW-0472">Membrane</keyword>
<feature type="transmembrane region" description="Helical" evidence="7">
    <location>
        <begin position="425"/>
        <end position="443"/>
    </location>
</feature>
<comment type="caution">
    <text evidence="9">The sequence shown here is derived from an EMBL/GenBank/DDBJ whole genome shotgun (WGS) entry which is preliminary data.</text>
</comment>
<evidence type="ECO:0000313" key="9">
    <source>
        <dbReference type="EMBL" id="PWR06820.1"/>
    </source>
</evidence>
<evidence type="ECO:0000256" key="5">
    <source>
        <dbReference type="ARBA" id="ARBA00023136"/>
    </source>
</evidence>
<accession>A0A317CY87</accession>
<reference evidence="9 10" key="1">
    <citation type="submission" date="2018-05" db="EMBL/GenBank/DDBJ databases">
        <title>Micromonospora atacamensis sp. nov., a novel actinobacteria isolated from high altitude Atacama Desert soil.</title>
        <authorList>
            <person name="Carro L."/>
            <person name="Golinska P."/>
            <person name="Klenk H.-P."/>
            <person name="Goodfellow M."/>
        </authorList>
    </citation>
    <scope>NUCLEOTIDE SEQUENCE [LARGE SCALE GENOMIC DNA]</scope>
    <source>
        <strain evidence="9 10">5R2A7</strain>
    </source>
</reference>
<feature type="transmembrane region" description="Helical" evidence="7">
    <location>
        <begin position="812"/>
        <end position="838"/>
    </location>
</feature>
<gene>
    <name evidence="9" type="ORF">DKT68_21150</name>
</gene>
<keyword evidence="10" id="KW-1185">Reference proteome</keyword>
<feature type="domain" description="ABC3 transporter permease C-terminal" evidence="8">
    <location>
        <begin position="773"/>
        <end position="879"/>
    </location>
</feature>
<proteinExistence type="inferred from homology"/>
<comment type="subcellular location">
    <subcellularLocation>
        <location evidence="1">Cell membrane</location>
        <topology evidence="1">Multi-pass membrane protein</topology>
    </subcellularLocation>
</comment>
<feature type="transmembrane region" description="Helical" evidence="7">
    <location>
        <begin position="506"/>
        <end position="530"/>
    </location>
</feature>
<dbReference type="AlphaFoldDB" id="A0A317CY87"/>
<evidence type="ECO:0000259" key="8">
    <source>
        <dbReference type="Pfam" id="PF02687"/>
    </source>
</evidence>
<feature type="transmembrane region" description="Helical" evidence="7">
    <location>
        <begin position="455"/>
        <end position="475"/>
    </location>
</feature>
<dbReference type="EMBL" id="QGKR01000236">
    <property type="protein sequence ID" value="PWR06820.1"/>
    <property type="molecule type" value="Genomic_DNA"/>
</dbReference>
<evidence type="ECO:0000256" key="1">
    <source>
        <dbReference type="ARBA" id="ARBA00004651"/>
    </source>
</evidence>
<feature type="transmembrane region" description="Helical" evidence="7">
    <location>
        <begin position="858"/>
        <end position="880"/>
    </location>
</feature>
<keyword evidence="2" id="KW-1003">Cell membrane</keyword>
<dbReference type="PANTHER" id="PTHR30572">
    <property type="entry name" value="MEMBRANE COMPONENT OF TRANSPORTER-RELATED"/>
    <property type="match status" value="1"/>
</dbReference>
<feature type="transmembrane region" description="Helical" evidence="7">
    <location>
        <begin position="384"/>
        <end position="405"/>
    </location>
</feature>
<organism evidence="9 10">
    <name type="scientific">Micromonospora acroterricola</name>
    <dbReference type="NCBI Taxonomy" id="2202421"/>
    <lineage>
        <taxon>Bacteria</taxon>
        <taxon>Bacillati</taxon>
        <taxon>Actinomycetota</taxon>
        <taxon>Actinomycetes</taxon>
        <taxon>Micromonosporales</taxon>
        <taxon>Micromonosporaceae</taxon>
        <taxon>Micromonospora</taxon>
    </lineage>
</organism>
<evidence type="ECO:0000256" key="6">
    <source>
        <dbReference type="ARBA" id="ARBA00038076"/>
    </source>
</evidence>
<feature type="transmembrane region" description="Helical" evidence="7">
    <location>
        <begin position="761"/>
        <end position="791"/>
    </location>
</feature>
<dbReference type="InterPro" id="IPR003838">
    <property type="entry name" value="ABC3_permease_C"/>
</dbReference>
<evidence type="ECO:0000313" key="10">
    <source>
        <dbReference type="Proteomes" id="UP000245410"/>
    </source>
</evidence>
<dbReference type="OrthoDB" id="3276748at2"/>
<keyword evidence="3 7" id="KW-0812">Transmembrane</keyword>
<feature type="transmembrane region" description="Helical" evidence="7">
    <location>
        <begin position="306"/>
        <end position="330"/>
    </location>
</feature>
<evidence type="ECO:0000256" key="2">
    <source>
        <dbReference type="ARBA" id="ARBA00022475"/>
    </source>
</evidence>
<sequence length="900" mass="93968">MSIGAAVRRVRAYGGQFLLLAVLTLVVTLLVSGVPRLVNRLAEQGLRAQLTSEPAARRDLSYTSAGRNLSTTSVTGSARDKFDTLAEQMPPAVRAAVAERWYNVDAMPGRVIGPDLKARNLLVDLGLRAMPGVQEAGTLVEGTWPNETFVPDRPMEVALDADVARKLNLRAGSHLQIGHATRTGITDAAPLVVVGLFRPADRADGVWDGLPPLLRVTEPLGDGEPFVAVGVVAGVTMDKRAAAGWPVRFGWRYRLGVDNIDSRRLNELIDGLQRMQRSTPPDVELTQGVDVPLRAFAAEADAARTLLAVIAAGVLATLAGLVVLAATLAVRRRRAEFALLRARGGGTTAGARRSLAESLLVVPLAAALGWWLGTLVPGPPDPTVPYAAAATLLVTLALPLATLAVPAGGGARSDLIRARPSARRLTAEVSLLLLAGLAAVLLRRRGLTLGEVDPLLVSVPVLLAVAAAVLALRAYPWPLRLISRLAARTRGSVTFLGTARAGRSAVAAPLVVVVLAIGTAAFCAVVSAGVEASRDRAAERLVPADALIRGERFAPDTADELTRLPGVRAATPVLEERGQRLATDDLGTDARIAEAAVLLVDGPGLTAMTEKSGVEVRVPAALRTARAEPGPLPAIVSPAVAADLTRARLDRSAFISVQGQRYEFRVAGTAESFPLLPATTGRFVILPWQALPARNTTPVPTSLLVAGDRIDAEALRQAGDQGQERYQRTGAVTGRERPIGVTVDTRADVRQALGDGGANGVLAFGFVAGAAGGTVLGLLAIAFTVLAGARARGQVLSRLRTLGLSRRQWRGLLLVELTPLVGVSVLTGALVGAVLPLLLNPVLGLSAFTSGIPVRVAFEPGLVAAVLALGAVALGFAVAVEALNNRRLRLGEVLRLGEES</sequence>
<evidence type="ECO:0000256" key="4">
    <source>
        <dbReference type="ARBA" id="ARBA00022989"/>
    </source>
</evidence>
<dbReference type="PANTHER" id="PTHR30572:SF4">
    <property type="entry name" value="ABC TRANSPORTER PERMEASE YTRF"/>
    <property type="match status" value="1"/>
</dbReference>
<evidence type="ECO:0000256" key="3">
    <source>
        <dbReference type="ARBA" id="ARBA00022692"/>
    </source>
</evidence>
<protein>
    <recommendedName>
        <fullName evidence="8">ABC3 transporter permease C-terminal domain-containing protein</fullName>
    </recommendedName>
</protein>
<comment type="similarity">
    <text evidence="6">Belongs to the ABC-4 integral membrane protein family.</text>
</comment>
<keyword evidence="4 7" id="KW-1133">Transmembrane helix</keyword>
<dbReference type="GO" id="GO:0005886">
    <property type="term" value="C:plasma membrane"/>
    <property type="evidence" value="ECO:0007669"/>
    <property type="project" value="UniProtKB-SubCell"/>
</dbReference>
<dbReference type="InterPro" id="IPR050250">
    <property type="entry name" value="Macrolide_Exporter_MacB"/>
</dbReference>
<dbReference type="Pfam" id="PF02687">
    <property type="entry name" value="FtsX"/>
    <property type="match status" value="1"/>
</dbReference>
<dbReference type="GO" id="GO:0022857">
    <property type="term" value="F:transmembrane transporter activity"/>
    <property type="evidence" value="ECO:0007669"/>
    <property type="project" value="TreeGrafter"/>
</dbReference>
<name>A0A317CY87_9ACTN</name>
<dbReference type="RefSeq" id="WP_109819146.1">
    <property type="nucleotide sequence ID" value="NZ_QGKR01000236.1"/>
</dbReference>
<evidence type="ECO:0000256" key="7">
    <source>
        <dbReference type="SAM" id="Phobius"/>
    </source>
</evidence>
<dbReference type="Proteomes" id="UP000245410">
    <property type="component" value="Unassembled WGS sequence"/>
</dbReference>
<feature type="transmembrane region" description="Helical" evidence="7">
    <location>
        <begin position="351"/>
        <end position="372"/>
    </location>
</feature>